<organism evidence="1 2">
    <name type="scientific">Engystomops pustulosus</name>
    <name type="common">Tungara frog</name>
    <name type="synonym">Physalaemus pustulosus</name>
    <dbReference type="NCBI Taxonomy" id="76066"/>
    <lineage>
        <taxon>Eukaryota</taxon>
        <taxon>Metazoa</taxon>
        <taxon>Chordata</taxon>
        <taxon>Craniata</taxon>
        <taxon>Vertebrata</taxon>
        <taxon>Euteleostomi</taxon>
        <taxon>Amphibia</taxon>
        <taxon>Batrachia</taxon>
        <taxon>Anura</taxon>
        <taxon>Neobatrachia</taxon>
        <taxon>Hyloidea</taxon>
        <taxon>Leptodactylidae</taxon>
        <taxon>Leiuperinae</taxon>
        <taxon>Engystomops</taxon>
    </lineage>
</organism>
<dbReference type="EMBL" id="WNYA01100005">
    <property type="protein sequence ID" value="KAG8534564.1"/>
    <property type="molecule type" value="Genomic_DNA"/>
</dbReference>
<evidence type="ECO:0000313" key="2">
    <source>
        <dbReference type="Proteomes" id="UP000824782"/>
    </source>
</evidence>
<accession>A0AAV6YAF6</accession>
<proteinExistence type="predicted"/>
<dbReference type="Proteomes" id="UP000824782">
    <property type="component" value="Unassembled WGS sequence"/>
</dbReference>
<gene>
    <name evidence="1" type="ORF">GDO81_019134</name>
</gene>
<comment type="caution">
    <text evidence="1">The sequence shown here is derived from an EMBL/GenBank/DDBJ whole genome shotgun (WGS) entry which is preliminary data.</text>
</comment>
<keyword evidence="2" id="KW-1185">Reference proteome</keyword>
<dbReference type="AlphaFoldDB" id="A0AAV6YAF6"/>
<name>A0AAV6YAF6_ENGPU</name>
<sequence>MTLHKSRTSKTTTTTQYLGPPEPYKVLMSCRSLHLTPAAVRLFPLASLCRCRLPLVECTVCTLHSSTSGPDIGKAWSPPCSGYYVLDRSICFHSFCLCNISSQRFLGNTCSSDKNLGNRQCK</sequence>
<protein>
    <submittedName>
        <fullName evidence="1">Uncharacterized protein</fullName>
    </submittedName>
</protein>
<reference evidence="1" key="1">
    <citation type="thesis" date="2020" institute="ProQuest LLC" country="789 East Eisenhower Parkway, Ann Arbor, MI, USA">
        <title>Comparative Genomics and Chromosome Evolution.</title>
        <authorList>
            <person name="Mudd A.B."/>
        </authorList>
    </citation>
    <scope>NUCLEOTIDE SEQUENCE</scope>
    <source>
        <strain evidence="1">237g6f4</strain>
        <tissue evidence="1">Blood</tissue>
    </source>
</reference>
<evidence type="ECO:0000313" key="1">
    <source>
        <dbReference type="EMBL" id="KAG8534564.1"/>
    </source>
</evidence>